<dbReference type="InParanoid" id="A0A0H2S065"/>
<evidence type="ECO:0000313" key="3">
    <source>
        <dbReference type="Proteomes" id="UP000053477"/>
    </source>
</evidence>
<reference evidence="2 3" key="1">
    <citation type="submission" date="2015-04" db="EMBL/GenBank/DDBJ databases">
        <title>Complete genome sequence of Schizopora paradoxa KUC8140, a cosmopolitan wood degrader in East Asia.</title>
        <authorList>
            <consortium name="DOE Joint Genome Institute"/>
            <person name="Min B."/>
            <person name="Park H."/>
            <person name="Jang Y."/>
            <person name="Kim J.-J."/>
            <person name="Kim K.H."/>
            <person name="Pangilinan J."/>
            <person name="Lipzen A."/>
            <person name="Riley R."/>
            <person name="Grigoriev I.V."/>
            <person name="Spatafora J.W."/>
            <person name="Choi I.-G."/>
        </authorList>
    </citation>
    <scope>NUCLEOTIDE SEQUENCE [LARGE SCALE GENOMIC DNA]</scope>
    <source>
        <strain evidence="2 3">KUC8140</strain>
    </source>
</reference>
<name>A0A0H2S065_9AGAM</name>
<feature type="region of interest" description="Disordered" evidence="1">
    <location>
        <begin position="37"/>
        <end position="75"/>
    </location>
</feature>
<feature type="region of interest" description="Disordered" evidence="1">
    <location>
        <begin position="98"/>
        <end position="175"/>
    </location>
</feature>
<dbReference type="OrthoDB" id="3268464at2759"/>
<feature type="compositionally biased region" description="Basic and acidic residues" evidence="1">
    <location>
        <begin position="143"/>
        <end position="152"/>
    </location>
</feature>
<feature type="compositionally biased region" description="Basic residues" evidence="1">
    <location>
        <begin position="166"/>
        <end position="175"/>
    </location>
</feature>
<evidence type="ECO:0000256" key="1">
    <source>
        <dbReference type="SAM" id="MobiDB-lite"/>
    </source>
</evidence>
<protein>
    <submittedName>
        <fullName evidence="2">Uncharacterized protein</fullName>
    </submittedName>
</protein>
<accession>A0A0H2S065</accession>
<feature type="compositionally biased region" description="Polar residues" evidence="1">
    <location>
        <begin position="98"/>
        <end position="126"/>
    </location>
</feature>
<organism evidence="2 3">
    <name type="scientific">Schizopora paradoxa</name>
    <dbReference type="NCBI Taxonomy" id="27342"/>
    <lineage>
        <taxon>Eukaryota</taxon>
        <taxon>Fungi</taxon>
        <taxon>Dikarya</taxon>
        <taxon>Basidiomycota</taxon>
        <taxon>Agaricomycotina</taxon>
        <taxon>Agaricomycetes</taxon>
        <taxon>Hymenochaetales</taxon>
        <taxon>Schizoporaceae</taxon>
        <taxon>Schizopora</taxon>
    </lineage>
</organism>
<gene>
    <name evidence="2" type="ORF">SCHPADRAFT_167197</name>
</gene>
<keyword evidence="3" id="KW-1185">Reference proteome</keyword>
<dbReference type="AlphaFoldDB" id="A0A0H2S065"/>
<feature type="region of interest" description="Disordered" evidence="1">
    <location>
        <begin position="191"/>
        <end position="212"/>
    </location>
</feature>
<proteinExistence type="predicted"/>
<dbReference type="EMBL" id="KQ085905">
    <property type="protein sequence ID" value="KLO17394.1"/>
    <property type="molecule type" value="Genomic_DNA"/>
</dbReference>
<sequence length="435" mass="47797">MANGLDSEKAIITDLVSKSTVSRSRLPLATSRIYNSAKTERPRMSLSKLPSSKLQENRAPEAVCPSTRERRMTQSNELPKPGFAVQRSKSMVEHRLNTRTLGQRAYTNSNLSRRSSTQSTPKSLTTEHGLGIRNSNPAAKFGYVHDKKEHRNSLPPLGNRGITPWPKKRSKRRTRSPLIPEELRLESESDFPAMNNLGPHVPMTTPVKKGTPCRSRTDCLKLEALLSVPSEDLFPGPKTMSLGPLPSQVLQHTPPKHEELMTALGLSPTPPAKKRTLWTMLDEIRLVRSDGLLSGADALEPLENARVVPLYQRRRNGVVASDSPLARRWTCLGTPAKSEKSVAVDSPNFVLSHECLSGDGSSSITIAADPGFSAQEKAISAGYEWSLISMKRKTSGDDSTPIDSSKRLKVTQPSLLARAHTFVRFIGSKKSSGRS</sequence>
<evidence type="ECO:0000313" key="2">
    <source>
        <dbReference type="EMBL" id="KLO17394.1"/>
    </source>
</evidence>
<dbReference type="Proteomes" id="UP000053477">
    <property type="component" value="Unassembled WGS sequence"/>
</dbReference>